<sequence length="128" mass="14874">MWLICPRAEFDSFAVELSRSIGHDILIRELEIVSGSFVVKLSFELKNPEHDILRREVETRLKALENDSFIMKLGQSLMYDILCCEVEIVGGSFVVKLSFELKNPEHDILRREVETGLKAFESHFWIVF</sequence>
<dbReference type="AlphaFoldDB" id="A0A6A3ADJ1"/>
<evidence type="ECO:0000313" key="1">
    <source>
        <dbReference type="EMBL" id="KAE8700922.1"/>
    </source>
</evidence>
<proteinExistence type="predicted"/>
<dbReference type="Proteomes" id="UP000436088">
    <property type="component" value="Unassembled WGS sequence"/>
</dbReference>
<evidence type="ECO:0000313" key="2">
    <source>
        <dbReference type="Proteomes" id="UP000436088"/>
    </source>
</evidence>
<dbReference type="EMBL" id="VEPZ02001027">
    <property type="protein sequence ID" value="KAE8700922.1"/>
    <property type="molecule type" value="Genomic_DNA"/>
</dbReference>
<keyword evidence="2" id="KW-1185">Reference proteome</keyword>
<protein>
    <submittedName>
        <fullName evidence="1">Uncharacterized protein</fullName>
    </submittedName>
</protein>
<name>A0A6A3ADJ1_HIBSY</name>
<reference evidence="1" key="1">
    <citation type="submission" date="2019-09" db="EMBL/GenBank/DDBJ databases">
        <title>Draft genome information of white flower Hibiscus syriacus.</title>
        <authorList>
            <person name="Kim Y.-M."/>
        </authorList>
    </citation>
    <scope>NUCLEOTIDE SEQUENCE [LARGE SCALE GENOMIC DNA]</scope>
    <source>
        <strain evidence="1">YM2019G1</strain>
    </source>
</reference>
<gene>
    <name evidence="1" type="ORF">F3Y22_tig00110551pilonHSYRG00209</name>
</gene>
<comment type="caution">
    <text evidence="1">The sequence shown here is derived from an EMBL/GenBank/DDBJ whole genome shotgun (WGS) entry which is preliminary data.</text>
</comment>
<organism evidence="1 2">
    <name type="scientific">Hibiscus syriacus</name>
    <name type="common">Rose of Sharon</name>
    <dbReference type="NCBI Taxonomy" id="106335"/>
    <lineage>
        <taxon>Eukaryota</taxon>
        <taxon>Viridiplantae</taxon>
        <taxon>Streptophyta</taxon>
        <taxon>Embryophyta</taxon>
        <taxon>Tracheophyta</taxon>
        <taxon>Spermatophyta</taxon>
        <taxon>Magnoliopsida</taxon>
        <taxon>eudicotyledons</taxon>
        <taxon>Gunneridae</taxon>
        <taxon>Pentapetalae</taxon>
        <taxon>rosids</taxon>
        <taxon>malvids</taxon>
        <taxon>Malvales</taxon>
        <taxon>Malvaceae</taxon>
        <taxon>Malvoideae</taxon>
        <taxon>Hibiscus</taxon>
    </lineage>
</organism>
<accession>A0A6A3ADJ1</accession>